<dbReference type="EMBL" id="AYYE01001171">
    <property type="protein sequence ID" value="ETK06508.1"/>
    <property type="molecule type" value="Genomic_DNA"/>
</dbReference>
<evidence type="ECO:0000313" key="2">
    <source>
        <dbReference type="EMBL" id="ETK06508.1"/>
    </source>
</evidence>
<protein>
    <submittedName>
        <fullName evidence="2">Uncharacterized protein</fullName>
    </submittedName>
</protein>
<feature type="compositionally biased region" description="Basic and acidic residues" evidence="1">
    <location>
        <begin position="138"/>
        <end position="160"/>
    </location>
</feature>
<sequence length="160" mass="17074">MYRNETTGRRYTFVAPDSLDGPDVVMVPFPAAALRRPTADGIIGHDCNPCIVPVTANDPKAELRAFPQGIQPASMLIVENETDKPVTVSGIPCYPGDTVMMYIGGADRYVRLGGSTPWVNPTETAPKPEESTAVEASEATKAEPSTEAKAPKADPTKTNK</sequence>
<evidence type="ECO:0000313" key="3">
    <source>
        <dbReference type="Proteomes" id="UP000034982"/>
    </source>
</evidence>
<evidence type="ECO:0000256" key="1">
    <source>
        <dbReference type="SAM" id="MobiDB-lite"/>
    </source>
</evidence>
<dbReference type="Proteomes" id="UP000034982">
    <property type="component" value="Unassembled WGS sequence"/>
</dbReference>
<comment type="caution">
    <text evidence="2">The sequence shown here is derived from an EMBL/GenBank/DDBJ whole genome shotgun (WGS) entry which is preliminary data.</text>
</comment>
<name>W2CHJ6_9BACT</name>
<feature type="region of interest" description="Disordered" evidence="1">
    <location>
        <begin position="117"/>
        <end position="160"/>
    </location>
</feature>
<dbReference type="AlphaFoldDB" id="W2CHJ6"/>
<organism evidence="2 3">
    <name type="scientific">Tannerella sp. oral taxon BU063 isolate Cell 1/3</name>
    <dbReference type="NCBI Taxonomy" id="1411022"/>
    <lineage>
        <taxon>Bacteria</taxon>
        <taxon>Pseudomonadati</taxon>
        <taxon>Bacteroidota</taxon>
        <taxon>Bacteroidia</taxon>
        <taxon>Bacteroidales</taxon>
        <taxon>Tannerellaceae</taxon>
        <taxon>Tannerella</taxon>
    </lineage>
</organism>
<accession>W2CHJ6</accession>
<reference evidence="2 3" key="1">
    <citation type="submission" date="2013-11" db="EMBL/GenBank/DDBJ databases">
        <title>Single cell genomics of uncultured Tannerella BU063 (oral taxon 286).</title>
        <authorList>
            <person name="Beall C.J."/>
            <person name="Campbell A.G."/>
            <person name="Griffen A.L."/>
            <person name="Podar M."/>
            <person name="Leys E.J."/>
        </authorList>
    </citation>
    <scope>NUCLEOTIDE SEQUENCE [LARGE SCALE GENOMIC DNA]</scope>
    <source>
        <strain evidence="2">Cell 1/3</strain>
    </source>
</reference>
<gene>
    <name evidence="2" type="ORF">T230_12010</name>
</gene>
<proteinExistence type="predicted"/>
<dbReference type="PATRIC" id="fig|1411022.3.peg.1474"/>